<feature type="compositionally biased region" description="Polar residues" evidence="5">
    <location>
        <begin position="105"/>
        <end position="117"/>
    </location>
</feature>
<organism evidence="6">
    <name type="scientific">Timema shepardi</name>
    <name type="common">Walking stick</name>
    <dbReference type="NCBI Taxonomy" id="629360"/>
    <lineage>
        <taxon>Eukaryota</taxon>
        <taxon>Metazoa</taxon>
        <taxon>Ecdysozoa</taxon>
        <taxon>Arthropoda</taxon>
        <taxon>Hexapoda</taxon>
        <taxon>Insecta</taxon>
        <taxon>Pterygota</taxon>
        <taxon>Neoptera</taxon>
        <taxon>Polyneoptera</taxon>
        <taxon>Phasmatodea</taxon>
        <taxon>Timematodea</taxon>
        <taxon>Timematoidea</taxon>
        <taxon>Timematidae</taxon>
        <taxon>Timema</taxon>
    </lineage>
</organism>
<proteinExistence type="inferred from homology"/>
<protein>
    <recommendedName>
        <fullName evidence="7">Myeloid leukemia factor</fullName>
    </recommendedName>
</protein>
<dbReference type="InterPro" id="IPR019376">
    <property type="entry name" value="Myeloid_leukemia_factor"/>
</dbReference>
<comment type="subcellular location">
    <subcellularLocation>
        <location evidence="1">Cytoplasm</location>
    </subcellularLocation>
</comment>
<accession>A0A7R9G5Q8</accession>
<dbReference type="AlphaFoldDB" id="A0A7R9G5Q8"/>
<reference evidence="6" key="1">
    <citation type="submission" date="2020-11" db="EMBL/GenBank/DDBJ databases">
        <authorList>
            <person name="Tran Van P."/>
        </authorList>
    </citation>
    <scope>NUCLEOTIDE SEQUENCE</scope>
</reference>
<sequence length="347" mass="38890">MLVLFNPIQPWSQMRTMHQMNSMMNSMFPDPFGFMGGMGPPALGGPLMGAIAPSPRHDLMPFGFPNMNMSMGRLFPRFDHMGNNPNVHSFSSSSVMTMTNGPDGQPQVYQASSSTRTAPGGVKETKKTVCDSRSGTKKMAIGHHIGERAHILEREQNLRSGDREERQELINLDDDETEDFNREFEKKTRQALGAITYPSRHGTHRRHQDALPALPSRQSMSLVIVRSMTQYLESRQSLVPGWLKLYSAHTQWICPQHGAARIDDQDTCFHDRPHALLVLSLADQMITINSVKEWPIIDLTNYGCIRIVYLCGVALTRGLDSCIGNHVTKCRSVHIVVDETDAVFSRA</sequence>
<evidence type="ECO:0000313" key="6">
    <source>
        <dbReference type="EMBL" id="CAD7266525.1"/>
    </source>
</evidence>
<dbReference type="GO" id="GO:0005737">
    <property type="term" value="C:cytoplasm"/>
    <property type="evidence" value="ECO:0007669"/>
    <property type="project" value="UniProtKB-SubCell"/>
</dbReference>
<evidence type="ECO:0000256" key="3">
    <source>
        <dbReference type="ARBA" id="ARBA00022490"/>
    </source>
</evidence>
<dbReference type="PANTHER" id="PTHR13105">
    <property type="entry name" value="MYELOID LEUKEMIA FACTOR"/>
    <property type="match status" value="1"/>
</dbReference>
<gene>
    <name evidence="6" type="ORF">TSIB3V08_LOCUS10543</name>
</gene>
<evidence type="ECO:0008006" key="7">
    <source>
        <dbReference type="Google" id="ProtNLM"/>
    </source>
</evidence>
<evidence type="ECO:0000256" key="5">
    <source>
        <dbReference type="SAM" id="MobiDB-lite"/>
    </source>
</evidence>
<keyword evidence="4" id="KW-0597">Phosphoprotein</keyword>
<dbReference type="Pfam" id="PF10248">
    <property type="entry name" value="Mlf1IP"/>
    <property type="match status" value="1"/>
</dbReference>
<dbReference type="EMBL" id="OC007131">
    <property type="protein sequence ID" value="CAD7266525.1"/>
    <property type="molecule type" value="Genomic_DNA"/>
</dbReference>
<name>A0A7R9G5Q8_TIMSH</name>
<feature type="region of interest" description="Disordered" evidence="5">
    <location>
        <begin position="105"/>
        <end position="135"/>
    </location>
</feature>
<keyword evidence="3" id="KW-0963">Cytoplasm</keyword>
<evidence type="ECO:0000256" key="4">
    <source>
        <dbReference type="ARBA" id="ARBA00022553"/>
    </source>
</evidence>
<evidence type="ECO:0000256" key="1">
    <source>
        <dbReference type="ARBA" id="ARBA00004496"/>
    </source>
</evidence>
<comment type="similarity">
    <text evidence="2">Belongs to the MLF family.</text>
</comment>
<evidence type="ECO:0000256" key="2">
    <source>
        <dbReference type="ARBA" id="ARBA00008332"/>
    </source>
</evidence>